<dbReference type="PANTHER" id="PTHR47635:SF2">
    <property type="entry name" value="LAMG-LIKE JELLYROLL FOLD DOMAIN-CONTAINING PROTEIN"/>
    <property type="match status" value="1"/>
</dbReference>
<protein>
    <submittedName>
        <fullName evidence="4">Laminin G domain-containing protein</fullName>
    </submittedName>
</protein>
<keyword evidence="2" id="KW-1015">Disulfide bond</keyword>
<reference evidence="4" key="1">
    <citation type="journal article" date="2017" name="MBio">
        <title>Viruses in the Oceanic Basement.</title>
        <authorList>
            <person name="Nigro O.D."/>
            <person name="Jungbluth S.P."/>
            <person name="Steward G.F."/>
            <person name="Rappe M.S."/>
        </authorList>
    </citation>
    <scope>NUCLEOTIDE SEQUENCE</scope>
    <source>
        <strain evidence="4">JdFR1000234</strain>
    </source>
</reference>
<dbReference type="SUPFAM" id="SSF49899">
    <property type="entry name" value="Concanavalin A-like lectins/glucanases"/>
    <property type="match status" value="2"/>
</dbReference>
<dbReference type="InterPro" id="IPR013320">
    <property type="entry name" value="ConA-like_dom_sf"/>
</dbReference>
<dbReference type="SMART" id="SM00560">
    <property type="entry name" value="LamGL"/>
    <property type="match status" value="1"/>
</dbReference>
<gene>
    <name evidence="4" type="ORF">JDFR1000234_63</name>
</gene>
<feature type="domain" description="LamG-like jellyroll fold" evidence="3">
    <location>
        <begin position="45"/>
        <end position="178"/>
    </location>
</feature>
<proteinExistence type="predicted"/>
<dbReference type="InterPro" id="IPR006558">
    <property type="entry name" value="LamG-like"/>
</dbReference>
<dbReference type="Gene3D" id="2.60.120.200">
    <property type="match status" value="2"/>
</dbReference>
<dbReference type="EMBL" id="KY229235">
    <property type="protein sequence ID" value="AQQ75538.1"/>
    <property type="molecule type" value="Genomic_DNA"/>
</dbReference>
<accession>A0A1S5Y350</accession>
<organism evidence="4">
    <name type="scientific">uncultured archaeal virus</name>
    <dbReference type="NCBI Taxonomy" id="1960247"/>
    <lineage>
        <taxon>Viruses</taxon>
        <taxon>environmental samples</taxon>
    </lineage>
</organism>
<keyword evidence="1" id="KW-0732">Signal</keyword>
<evidence type="ECO:0000259" key="3">
    <source>
        <dbReference type="SMART" id="SM00560"/>
    </source>
</evidence>
<sequence length="464" mass="52141">MAVYRDIAMPQRMYNRGVTRKNIGLSFGGVNDYIEVPDSDALRPSYITVEALVYPTSNPDIARVVCKLDGERTEYALDVRNGVVIFYIADGTNWYNANSGSYTLELNKWHHLVGIYDGSSIKVYVNGDLKGTNTVSLTIAHSTYPLTIGADAYAGSAQRRWDGYIAYARIYNRALSDTEIAWNMNNINNPVTDGLVMWLPMNEGVGSTVYDHKWTSDPYGYKAVYLDGVQNYIDVVDSSSFQFSENMSLEFIVKVTGAVQTGIHQTIMSKHNWADRDNDGTSNIWGFWVECNRDSVEGQLAFAFGDGYRHKSVVANNVWTYDETCHFVITVTYKSDVDLSDVILYKNGQVASQWNDVDSRYENISGQTFRIGSINYTLNQLLRGNIILVRMYNRTLSEFEIQHNYNNPYSPATDGLVLYLPLNEGIGNVVKDYSGYGNDGTIKGTNDGTIYGASWIDDLRTEVL</sequence>
<name>A0A1S5Y350_9VIRU</name>
<evidence type="ECO:0000256" key="1">
    <source>
        <dbReference type="ARBA" id="ARBA00022729"/>
    </source>
</evidence>
<evidence type="ECO:0000256" key="2">
    <source>
        <dbReference type="ARBA" id="ARBA00023157"/>
    </source>
</evidence>
<dbReference type="Pfam" id="PF13385">
    <property type="entry name" value="Laminin_G_3"/>
    <property type="match status" value="2"/>
</dbReference>
<dbReference type="PANTHER" id="PTHR47635">
    <property type="entry name" value="CUB DOMAIN-CONTAINING PROTEIN"/>
    <property type="match status" value="1"/>
</dbReference>
<evidence type="ECO:0000313" key="4">
    <source>
        <dbReference type="EMBL" id="AQQ75538.1"/>
    </source>
</evidence>